<dbReference type="AlphaFoldDB" id="A0A7M7MP85"/>
<accession>A0A7M7MP85</accession>
<protein>
    <submittedName>
        <fullName evidence="3">Uncharacterized protein LOC113219029</fullName>
    </submittedName>
</protein>
<proteinExistence type="predicted"/>
<dbReference type="GeneID" id="113219029"/>
<dbReference type="KEGG" id="ame:113219029"/>
<dbReference type="RefSeq" id="XP_026298927.1">
    <property type="nucleotide sequence ID" value="XM_026443142.1"/>
</dbReference>
<gene>
    <name evidence="3" type="primary">LOC113219029</name>
</gene>
<keyword evidence="2" id="KW-1185">Reference proteome</keyword>
<name>A0A7M7MP85_APIME</name>
<evidence type="ECO:0000313" key="3">
    <source>
        <dbReference type="RefSeq" id="XP_026298927.1"/>
    </source>
</evidence>
<reference evidence="3" key="2">
    <citation type="submission" date="2025-04" db="UniProtKB">
        <authorList>
            <consortium name="RefSeq"/>
        </authorList>
    </citation>
    <scope>IDENTIFICATION</scope>
    <source>
        <strain evidence="3">DH4</strain>
        <tissue evidence="3">Whole body</tissue>
    </source>
</reference>
<evidence type="ECO:0000313" key="2">
    <source>
        <dbReference type="Proteomes" id="UP000005203"/>
    </source>
</evidence>
<dbReference type="EnsemblMetazoa" id="XM_026443142">
    <property type="protein sequence ID" value="XP_026298927"/>
    <property type="gene ID" value="LOC113219029"/>
</dbReference>
<evidence type="ECO:0000313" key="1">
    <source>
        <dbReference type="EnsemblMetazoa" id="XP_026298927"/>
    </source>
</evidence>
<reference evidence="1" key="1">
    <citation type="submission" date="2021-01" db="UniProtKB">
        <authorList>
            <consortium name="EnsemblMetazoa"/>
        </authorList>
    </citation>
    <scope>IDENTIFICATION</scope>
    <source>
        <strain evidence="1">DH4</strain>
    </source>
</reference>
<dbReference type="Proteomes" id="UP000005203">
    <property type="component" value="Linkage group LG10"/>
</dbReference>
<accession>A0A8B8H4J6</accession>
<organism evidence="1">
    <name type="scientific">Apis mellifera</name>
    <name type="common">Honeybee</name>
    <dbReference type="NCBI Taxonomy" id="7460"/>
    <lineage>
        <taxon>Eukaryota</taxon>
        <taxon>Metazoa</taxon>
        <taxon>Ecdysozoa</taxon>
        <taxon>Arthropoda</taxon>
        <taxon>Hexapoda</taxon>
        <taxon>Insecta</taxon>
        <taxon>Pterygota</taxon>
        <taxon>Neoptera</taxon>
        <taxon>Endopterygota</taxon>
        <taxon>Hymenoptera</taxon>
        <taxon>Apocrita</taxon>
        <taxon>Aculeata</taxon>
        <taxon>Apoidea</taxon>
        <taxon>Anthophila</taxon>
        <taxon>Apidae</taxon>
        <taxon>Apis</taxon>
    </lineage>
</organism>
<sequence length="104" mass="12544">MRSNIPDLTLVQSGGISTKEWRRRGRWTCCETSLIGYAFSCMRRVSVRKKMCSLWMLTWYMRSVLLMPHRRQVSQETRRKIKFEDTMMWRAFFSHSTSRNCQIP</sequence>